<proteinExistence type="evidence at transcript level"/>
<feature type="chain" id="PRO_5004221982" description="Peptidoglycan-recognition protein" evidence="8">
    <location>
        <begin position="24"/>
        <end position="213"/>
    </location>
</feature>
<dbReference type="GO" id="GO:0008270">
    <property type="term" value="F:zinc ion binding"/>
    <property type="evidence" value="ECO:0007669"/>
    <property type="project" value="InterPro"/>
</dbReference>
<feature type="disulfide bond" evidence="7">
    <location>
        <begin position="38"/>
        <end position="165"/>
    </location>
</feature>
<keyword evidence="2 6" id="KW-0399">Innate immunity</keyword>
<dbReference type="GO" id="GO:0009253">
    <property type="term" value="P:peptidoglycan catabolic process"/>
    <property type="evidence" value="ECO:0007669"/>
    <property type="project" value="InterPro"/>
</dbReference>
<evidence type="ECO:0000256" key="2">
    <source>
        <dbReference type="ARBA" id="ARBA00022588"/>
    </source>
</evidence>
<dbReference type="SMART" id="SM00644">
    <property type="entry name" value="Ami_2"/>
    <property type="match status" value="1"/>
</dbReference>
<evidence type="ECO:0000313" key="11">
    <source>
        <dbReference type="EMBL" id="ABB04460.1"/>
    </source>
</evidence>
<dbReference type="InterPro" id="IPR002502">
    <property type="entry name" value="Amidase_domain"/>
</dbReference>
<dbReference type="InterPro" id="IPR006619">
    <property type="entry name" value="PGRP_domain_met/bac"/>
</dbReference>
<evidence type="ECO:0000259" key="9">
    <source>
        <dbReference type="SMART" id="SM00644"/>
    </source>
</evidence>
<evidence type="ECO:0000256" key="5">
    <source>
        <dbReference type="ARBA" id="ARBA00023157"/>
    </source>
</evidence>
<dbReference type="SMART" id="SM00701">
    <property type="entry name" value="PGRP"/>
    <property type="match status" value="1"/>
</dbReference>
<name>Q38JJ6_ASTRU</name>
<dbReference type="SUPFAM" id="SSF55846">
    <property type="entry name" value="N-acetylmuramoyl-L-alanine amidase-like"/>
    <property type="match status" value="1"/>
</dbReference>
<dbReference type="GO" id="GO:0008745">
    <property type="term" value="F:N-acetylmuramoyl-L-alanine amidase activity"/>
    <property type="evidence" value="ECO:0007669"/>
    <property type="project" value="InterPro"/>
</dbReference>
<keyword evidence="4 6" id="KW-0391">Immunity</keyword>
<evidence type="ECO:0000259" key="10">
    <source>
        <dbReference type="SMART" id="SM00701"/>
    </source>
</evidence>
<accession>Q38JJ6</accession>
<evidence type="ECO:0000256" key="7">
    <source>
        <dbReference type="PIRSR" id="PIRSR037945-1"/>
    </source>
</evidence>
<keyword evidence="5 7" id="KW-1015">Disulfide bond</keyword>
<evidence type="ECO:0000256" key="6">
    <source>
        <dbReference type="PIRNR" id="PIRNR037945"/>
    </source>
</evidence>
<evidence type="ECO:0000256" key="8">
    <source>
        <dbReference type="SAM" id="SignalP"/>
    </source>
</evidence>
<protein>
    <recommendedName>
        <fullName evidence="6">Peptidoglycan-recognition protein</fullName>
    </recommendedName>
</protein>
<dbReference type="PANTHER" id="PTHR11022:SF41">
    <property type="entry name" value="PEPTIDOGLYCAN-RECOGNITION PROTEIN LC-RELATED"/>
    <property type="match status" value="1"/>
</dbReference>
<reference evidence="11" key="1">
    <citation type="journal article" date="2007" name="Dev. Comp. Immunol.">
        <title>Peptidoglycan recognition proteins with amidase activity in early deuterostomes (Echinodermata).</title>
        <authorList>
            <person name="Coteur G."/>
            <person name="Mellroth P."/>
            <person name="Lefortery C.D."/>
            <person name="Gillan D."/>
            <person name="Dubois P."/>
            <person name="Communi D."/>
            <person name="Steiner H."/>
        </authorList>
    </citation>
    <scope>NUCLEOTIDE SEQUENCE</scope>
</reference>
<dbReference type="Pfam" id="PF01510">
    <property type="entry name" value="Amidase_2"/>
    <property type="match status" value="1"/>
</dbReference>
<evidence type="ECO:0000256" key="1">
    <source>
        <dbReference type="ARBA" id="ARBA00007553"/>
    </source>
</evidence>
<feature type="signal peptide" evidence="8">
    <location>
        <begin position="1"/>
        <end position="23"/>
    </location>
</feature>
<dbReference type="InterPro" id="IPR036505">
    <property type="entry name" value="Amidase/PGRP_sf"/>
</dbReference>
<dbReference type="InterPro" id="IPR017331">
    <property type="entry name" value="Peptidoglycan_recognition"/>
</dbReference>
<dbReference type="CDD" id="cd06583">
    <property type="entry name" value="PGRP"/>
    <property type="match status" value="1"/>
</dbReference>
<dbReference type="AlphaFoldDB" id="Q38JJ6"/>
<evidence type="ECO:0000256" key="3">
    <source>
        <dbReference type="ARBA" id="ARBA00022729"/>
    </source>
</evidence>
<comment type="similarity">
    <text evidence="1 6">Belongs to the N-acetylmuramoyl-L-alanine amidase 2 family.</text>
</comment>
<dbReference type="SMR" id="Q38JJ6"/>
<evidence type="ECO:0000256" key="4">
    <source>
        <dbReference type="ARBA" id="ARBA00022859"/>
    </source>
</evidence>
<dbReference type="PANTHER" id="PTHR11022">
    <property type="entry name" value="PEPTIDOGLYCAN RECOGNITION PROTEIN"/>
    <property type="match status" value="1"/>
</dbReference>
<dbReference type="PIRSF" id="PIRSF037945">
    <property type="entry name" value="PGRPs"/>
    <property type="match status" value="1"/>
</dbReference>
<organism evidence="11">
    <name type="scientific">Asterias rubens</name>
    <name type="common">Common European starfish</name>
    <name type="synonym">Asterias vulgaris</name>
    <dbReference type="NCBI Taxonomy" id="7604"/>
    <lineage>
        <taxon>Eukaryota</taxon>
        <taxon>Metazoa</taxon>
        <taxon>Echinodermata</taxon>
        <taxon>Eleutherozoa</taxon>
        <taxon>Asterozoa</taxon>
        <taxon>Asteroidea</taxon>
        <taxon>Forcipulatacea</taxon>
        <taxon>Forcipulatida</taxon>
        <taxon>Asteriidae</taxon>
        <taxon>Asterias</taxon>
    </lineage>
</organism>
<dbReference type="InterPro" id="IPR015510">
    <property type="entry name" value="PGRP"/>
</dbReference>
<dbReference type="FunFam" id="3.40.80.10:FF:000001">
    <property type="entry name" value="Peptidoglycan recognition protein 1"/>
    <property type="match status" value="1"/>
</dbReference>
<feature type="domain" description="N-acetylmuramoyl-L-alanine amidase" evidence="9">
    <location>
        <begin position="50"/>
        <end position="194"/>
    </location>
</feature>
<feature type="domain" description="Peptidoglycan recognition protein family" evidence="10">
    <location>
        <begin position="41"/>
        <end position="185"/>
    </location>
</feature>
<dbReference type="EMBL" id="DQ222478">
    <property type="protein sequence ID" value="ABB04460.1"/>
    <property type="molecule type" value="mRNA"/>
</dbReference>
<dbReference type="GO" id="GO:0042834">
    <property type="term" value="F:peptidoglycan binding"/>
    <property type="evidence" value="ECO:0007669"/>
    <property type="project" value="InterPro"/>
</dbReference>
<sequence>MARIRRFALMVCILYQSPLNALGGRSEPGHSMLKEPACSNLTFVTRAQWGAIPPKKRQDMVLPVGYAVVHHTASKQCSNLKDCSVLMRSFQHFHMVTRGWDDIGYNFLIGGDEKVYIGRGWDTVGAQAGSIYYNSRSIGTSIIGTYTKILPSPGVLQVLKDLNECGAKSGYMTSRYVLRGHRDVRQLGPTECPGETLYKEIRTWPHYLEPYNI</sequence>
<dbReference type="Gene3D" id="3.40.80.10">
    <property type="entry name" value="Peptidoglycan recognition protein-like"/>
    <property type="match status" value="1"/>
</dbReference>
<feature type="disulfide bond" evidence="7">
    <location>
        <begin position="77"/>
        <end position="83"/>
    </location>
</feature>
<dbReference type="GO" id="GO:0045087">
    <property type="term" value="P:innate immune response"/>
    <property type="evidence" value="ECO:0007669"/>
    <property type="project" value="UniProtKB-KW"/>
</dbReference>
<dbReference type="OrthoDB" id="10001926at2759"/>
<keyword evidence="3 8" id="KW-0732">Signal</keyword>